<evidence type="ECO:0000313" key="2">
    <source>
        <dbReference type="Proteomes" id="UP001501666"/>
    </source>
</evidence>
<dbReference type="EMBL" id="BAAATE010000010">
    <property type="protein sequence ID" value="GAA2665139.1"/>
    <property type="molecule type" value="Genomic_DNA"/>
</dbReference>
<comment type="caution">
    <text evidence="1">The sequence shown here is derived from an EMBL/GenBank/DDBJ whole genome shotgun (WGS) entry which is preliminary data.</text>
</comment>
<gene>
    <name evidence="1" type="ORF">GCM10010412_041170</name>
</gene>
<sequence>MAERVPTRIIESRQIDESRWQYIVEAMNTGQRRVWDRAIREWEPRERLDLKIGYMQSWDAEGWFALPMHEVQGEYDWSRTKTSRHLFEVGAEIEGELTIVHTFSTKETRDPYWGYLFVDDFDNVLKWFAPEPIPKFKRGRRVRIKAVVKRHDVNPKTGVKVTVLKDVWGGVIK</sequence>
<protein>
    <submittedName>
        <fullName evidence="1">Uncharacterized protein</fullName>
    </submittedName>
</protein>
<evidence type="ECO:0000313" key="1">
    <source>
        <dbReference type="EMBL" id="GAA2665139.1"/>
    </source>
</evidence>
<proteinExistence type="predicted"/>
<accession>A0ABP6EDJ4</accession>
<dbReference type="Proteomes" id="UP001501666">
    <property type="component" value="Unassembled WGS sequence"/>
</dbReference>
<organism evidence="1 2">
    <name type="scientific">Nonomuraea recticatena</name>
    <dbReference type="NCBI Taxonomy" id="46178"/>
    <lineage>
        <taxon>Bacteria</taxon>
        <taxon>Bacillati</taxon>
        <taxon>Actinomycetota</taxon>
        <taxon>Actinomycetes</taxon>
        <taxon>Streptosporangiales</taxon>
        <taxon>Streptosporangiaceae</taxon>
        <taxon>Nonomuraea</taxon>
    </lineage>
</organism>
<name>A0ABP6EDJ4_9ACTN</name>
<keyword evidence="2" id="KW-1185">Reference proteome</keyword>
<reference evidence="2" key="1">
    <citation type="journal article" date="2019" name="Int. J. Syst. Evol. Microbiol.">
        <title>The Global Catalogue of Microorganisms (GCM) 10K type strain sequencing project: providing services to taxonomists for standard genome sequencing and annotation.</title>
        <authorList>
            <consortium name="The Broad Institute Genomics Platform"/>
            <consortium name="The Broad Institute Genome Sequencing Center for Infectious Disease"/>
            <person name="Wu L."/>
            <person name="Ma J."/>
        </authorList>
    </citation>
    <scope>NUCLEOTIDE SEQUENCE [LARGE SCALE GENOMIC DNA]</scope>
    <source>
        <strain evidence="2">JCM 6835</strain>
    </source>
</reference>
<dbReference type="RefSeq" id="WP_346148616.1">
    <property type="nucleotide sequence ID" value="NZ_BAAATE010000010.1"/>
</dbReference>